<proteinExistence type="predicted"/>
<accession>A0AAV0MMZ3</accession>
<dbReference type="Pfam" id="PF00016">
    <property type="entry name" value="RuBisCO_large"/>
    <property type="match status" value="1"/>
</dbReference>
<evidence type="ECO:0000313" key="3">
    <source>
        <dbReference type="Proteomes" id="UP001154282"/>
    </source>
</evidence>
<name>A0AAV0MMZ3_9ROSI</name>
<dbReference type="Gene3D" id="3.20.20.110">
    <property type="entry name" value="Ribulose bisphosphate carboxylase, large subunit, C-terminal domain"/>
    <property type="match status" value="1"/>
</dbReference>
<dbReference type="InterPro" id="IPR036376">
    <property type="entry name" value="RuBisCO_lsu_C_sf"/>
</dbReference>
<dbReference type="InterPro" id="IPR033966">
    <property type="entry name" value="RuBisCO"/>
</dbReference>
<dbReference type="EMBL" id="CAMGYJ010000007">
    <property type="protein sequence ID" value="CAI0447846.1"/>
    <property type="molecule type" value="Genomic_DNA"/>
</dbReference>
<evidence type="ECO:0000259" key="1">
    <source>
        <dbReference type="Pfam" id="PF00016"/>
    </source>
</evidence>
<keyword evidence="3" id="KW-1185">Reference proteome</keyword>
<sequence length="85" mass="9584">IFGYDSVLQFGGGTLGHPWGNAPSAVANRVVLQARNEGHDLAREGNEIIREASKWVLNWLLLVKYGRKLNLNTLQWIPCKQFSHI</sequence>
<evidence type="ECO:0000313" key="2">
    <source>
        <dbReference type="EMBL" id="CAI0447846.1"/>
    </source>
</evidence>
<dbReference type="GO" id="GO:0000287">
    <property type="term" value="F:magnesium ion binding"/>
    <property type="evidence" value="ECO:0007669"/>
    <property type="project" value="InterPro"/>
</dbReference>
<feature type="domain" description="Ribulose bisphosphate carboxylase large subunit C-terminal" evidence="1">
    <location>
        <begin position="2"/>
        <end position="45"/>
    </location>
</feature>
<protein>
    <recommendedName>
        <fullName evidence="1">Ribulose bisphosphate carboxylase large subunit C-terminal domain-containing protein</fullName>
    </recommendedName>
</protein>
<gene>
    <name evidence="2" type="ORF">LITE_LOCUS29563</name>
</gene>
<dbReference type="Proteomes" id="UP001154282">
    <property type="component" value="Unassembled WGS sequence"/>
</dbReference>
<dbReference type="InterPro" id="IPR000685">
    <property type="entry name" value="RuBisCO_lsu_C"/>
</dbReference>
<dbReference type="AlphaFoldDB" id="A0AAV0MMZ3"/>
<dbReference type="PANTHER" id="PTHR42704:SF15">
    <property type="entry name" value="RIBULOSE BISPHOSPHATE CARBOXYLASE LARGE CHAIN"/>
    <property type="match status" value="1"/>
</dbReference>
<dbReference type="PANTHER" id="PTHR42704">
    <property type="entry name" value="RIBULOSE BISPHOSPHATE CARBOXYLASE"/>
    <property type="match status" value="1"/>
</dbReference>
<dbReference type="SUPFAM" id="SSF51649">
    <property type="entry name" value="RuBisCo, C-terminal domain"/>
    <property type="match status" value="1"/>
</dbReference>
<feature type="non-terminal residue" evidence="2">
    <location>
        <position position="1"/>
    </location>
</feature>
<comment type="caution">
    <text evidence="2">The sequence shown here is derived from an EMBL/GenBank/DDBJ whole genome shotgun (WGS) entry which is preliminary data.</text>
</comment>
<reference evidence="2" key="1">
    <citation type="submission" date="2022-08" db="EMBL/GenBank/DDBJ databases">
        <authorList>
            <person name="Gutierrez-Valencia J."/>
        </authorList>
    </citation>
    <scope>NUCLEOTIDE SEQUENCE</scope>
</reference>
<dbReference type="GO" id="GO:0016984">
    <property type="term" value="F:ribulose-bisphosphate carboxylase activity"/>
    <property type="evidence" value="ECO:0007669"/>
    <property type="project" value="InterPro"/>
</dbReference>
<organism evidence="2 3">
    <name type="scientific">Linum tenue</name>
    <dbReference type="NCBI Taxonomy" id="586396"/>
    <lineage>
        <taxon>Eukaryota</taxon>
        <taxon>Viridiplantae</taxon>
        <taxon>Streptophyta</taxon>
        <taxon>Embryophyta</taxon>
        <taxon>Tracheophyta</taxon>
        <taxon>Spermatophyta</taxon>
        <taxon>Magnoliopsida</taxon>
        <taxon>eudicotyledons</taxon>
        <taxon>Gunneridae</taxon>
        <taxon>Pentapetalae</taxon>
        <taxon>rosids</taxon>
        <taxon>fabids</taxon>
        <taxon>Malpighiales</taxon>
        <taxon>Linaceae</taxon>
        <taxon>Linum</taxon>
    </lineage>
</organism>